<dbReference type="PROSITE" id="PS50245">
    <property type="entry name" value="CAP_GLY_2"/>
    <property type="match status" value="1"/>
</dbReference>
<dbReference type="PROSITE" id="PS51450">
    <property type="entry name" value="LRR"/>
    <property type="match status" value="1"/>
</dbReference>
<gene>
    <name evidence="10" type="ORF">TTHERM_00559750</name>
</gene>
<dbReference type="OrthoDB" id="409725at2759"/>
<keyword evidence="5" id="KW-0143">Chaperone</keyword>
<evidence type="ECO:0000256" key="1">
    <source>
        <dbReference type="ARBA" id="ARBA00004138"/>
    </source>
</evidence>
<evidence type="ECO:0000256" key="7">
    <source>
        <dbReference type="SAM" id="MobiDB-lite"/>
    </source>
</evidence>
<dbReference type="Proteomes" id="UP000009168">
    <property type="component" value="Unassembled WGS sequence"/>
</dbReference>
<dbReference type="STRING" id="312017.I7MHT9"/>
<dbReference type="EMBL" id="GG662808">
    <property type="protein sequence ID" value="EAR89884.1"/>
    <property type="molecule type" value="Genomic_DNA"/>
</dbReference>
<evidence type="ECO:0000256" key="5">
    <source>
        <dbReference type="ARBA" id="ARBA00023186"/>
    </source>
</evidence>
<dbReference type="PROSITE" id="PS50053">
    <property type="entry name" value="UBIQUITIN_2"/>
    <property type="match status" value="1"/>
</dbReference>
<dbReference type="GeneID" id="7826522"/>
<dbReference type="InterPro" id="IPR000626">
    <property type="entry name" value="Ubiquitin-like_dom"/>
</dbReference>
<dbReference type="Gene3D" id="3.10.20.90">
    <property type="entry name" value="Phosphatidylinositol 3-kinase Catalytic Subunit, Chain A, domain 1"/>
    <property type="match status" value="1"/>
</dbReference>
<dbReference type="SUPFAM" id="SSF54236">
    <property type="entry name" value="Ubiquitin-like"/>
    <property type="match status" value="1"/>
</dbReference>
<proteinExistence type="predicted"/>
<dbReference type="InterPro" id="IPR003591">
    <property type="entry name" value="Leu-rich_rpt_typical-subtyp"/>
</dbReference>
<evidence type="ECO:0000313" key="10">
    <source>
        <dbReference type="EMBL" id="EAR89884.1"/>
    </source>
</evidence>
<reference evidence="11" key="1">
    <citation type="journal article" date="2006" name="PLoS Biol.">
        <title>Macronuclear genome sequence of the ciliate Tetrahymena thermophila, a model eukaryote.</title>
        <authorList>
            <person name="Eisen J.A."/>
            <person name="Coyne R.S."/>
            <person name="Wu M."/>
            <person name="Wu D."/>
            <person name="Thiagarajan M."/>
            <person name="Wortman J.R."/>
            <person name="Badger J.H."/>
            <person name="Ren Q."/>
            <person name="Amedeo P."/>
            <person name="Jones K.M."/>
            <person name="Tallon L.J."/>
            <person name="Delcher A.L."/>
            <person name="Salzberg S.L."/>
            <person name="Silva J.C."/>
            <person name="Haas B.J."/>
            <person name="Majoros W.H."/>
            <person name="Farzad M."/>
            <person name="Carlton J.M."/>
            <person name="Smith R.K. Jr."/>
            <person name="Garg J."/>
            <person name="Pearlman R.E."/>
            <person name="Karrer K.M."/>
            <person name="Sun L."/>
            <person name="Manning G."/>
            <person name="Elde N.C."/>
            <person name="Turkewitz A.P."/>
            <person name="Asai D.J."/>
            <person name="Wilkes D.E."/>
            <person name="Wang Y."/>
            <person name="Cai H."/>
            <person name="Collins K."/>
            <person name="Stewart B.A."/>
            <person name="Lee S.R."/>
            <person name="Wilamowska K."/>
            <person name="Weinberg Z."/>
            <person name="Ruzzo W.L."/>
            <person name="Wloga D."/>
            <person name="Gaertig J."/>
            <person name="Frankel J."/>
            <person name="Tsao C.-C."/>
            <person name="Gorovsky M.A."/>
            <person name="Keeling P.J."/>
            <person name="Waller R.F."/>
            <person name="Patron N.J."/>
            <person name="Cherry J.M."/>
            <person name="Stover N.A."/>
            <person name="Krieger C.J."/>
            <person name="del Toro C."/>
            <person name="Ryder H.F."/>
            <person name="Williamson S.C."/>
            <person name="Barbeau R.A."/>
            <person name="Hamilton E.P."/>
            <person name="Orias E."/>
        </authorList>
    </citation>
    <scope>NUCLEOTIDE SEQUENCE [LARGE SCALE GENOMIC DNA]</scope>
    <source>
        <strain evidence="11">SB210</strain>
    </source>
</reference>
<dbReference type="KEGG" id="tet:TTHERM_00559750"/>
<dbReference type="eggNOG" id="KOG3207">
    <property type="taxonomic scope" value="Eukaryota"/>
</dbReference>
<dbReference type="PANTHER" id="PTHR45973:SF9">
    <property type="entry name" value="LEUCINE-RICH REPEAT-CONTAINING PROTEIN 46"/>
    <property type="match status" value="1"/>
</dbReference>
<comment type="subcellular location">
    <subcellularLocation>
        <location evidence="1">Cell projection</location>
        <location evidence="1">Cilium</location>
    </subcellularLocation>
</comment>
<feature type="region of interest" description="Disordered" evidence="7">
    <location>
        <begin position="1"/>
        <end position="54"/>
    </location>
</feature>
<organism evidence="10 11">
    <name type="scientific">Tetrahymena thermophila (strain SB210)</name>
    <dbReference type="NCBI Taxonomy" id="312017"/>
    <lineage>
        <taxon>Eukaryota</taxon>
        <taxon>Sar</taxon>
        <taxon>Alveolata</taxon>
        <taxon>Ciliophora</taxon>
        <taxon>Intramacronucleata</taxon>
        <taxon>Oligohymenophorea</taxon>
        <taxon>Hymenostomatida</taxon>
        <taxon>Tetrahymenina</taxon>
        <taxon>Tetrahymenidae</taxon>
        <taxon>Tetrahymena</taxon>
    </lineage>
</organism>
<dbReference type="Gene3D" id="2.30.30.190">
    <property type="entry name" value="CAP Gly-rich-like domain"/>
    <property type="match status" value="1"/>
</dbReference>
<name>I7MHT9_TETTS</name>
<evidence type="ECO:0000256" key="4">
    <source>
        <dbReference type="ARBA" id="ARBA00023069"/>
    </source>
</evidence>
<evidence type="ECO:0000259" key="8">
    <source>
        <dbReference type="PROSITE" id="PS50053"/>
    </source>
</evidence>
<sequence>MENQQQQTELKETQVLKEIQADTQQKSEIKTEKLEAQNQQLSESESKSEDHSVLLSKSHQYLNRRVECQSFYGTIKYSGPLLHEGRPANSENQLWFGVEWDDETRGRHNGTVKGTQYFQTKDDKNSGTLVKYEKVSIGIDILDGILAKYFKENIPQNLKQQIQDQVDRKYKKQVLKTEVENLPDSVQQEINSEKLKEEEEQKRGEEQIKKVIQVEMDEEAYFETFKKHKKMVQFYGFDKIWNRLNNITELTEMSLQEVCISDLGHSNYLRRLLPNLKTLSLEKNLLFDWDQVFQIGYELEQLESLSITSNKLMPLERNVSERYSKDVEENTLMCWSNYTRIKDVTPMGVFHSLKTLIVIDCNLNWTQVSRFLPAFPALEELFLCRNNMTDFENFTYRDEDLKNLTLLNLENTELDNIEGLKVHLNKLSKLQKLILNKNKLTQLGNLEVYESITHISLESNLIEDPIIFTQLSKFPNLTYLNIKHNPIGDKCGKSYVRQRAVAECPNLNIINGSNLKKYERKDCEIFYLRRTFDDYFNLTGQVYYKYNLQQFLEWAAKEHPNHGKLLHKYGNPYEQQPEEPKNITEDSAPKNVMVQLNLIAAAGPQLGKPNKSKKFPDNTSILSLKNVLSKLYGIPNDKLILKYRVNQHDPNEILDEDHKTLGFYGIKDNSTLIVDQLD</sequence>
<feature type="compositionally biased region" description="Basic and acidic residues" evidence="7">
    <location>
        <begin position="25"/>
        <end position="35"/>
    </location>
</feature>
<evidence type="ECO:0000256" key="3">
    <source>
        <dbReference type="ARBA" id="ARBA00022737"/>
    </source>
</evidence>
<dbReference type="InParanoid" id="I7MHT9"/>
<keyword evidence="4" id="KW-0969">Cilium</keyword>
<dbReference type="InterPro" id="IPR029071">
    <property type="entry name" value="Ubiquitin-like_domsf"/>
</dbReference>
<dbReference type="Pfam" id="PF14560">
    <property type="entry name" value="Ubiquitin_2"/>
    <property type="match status" value="1"/>
</dbReference>
<dbReference type="InterPro" id="IPR050576">
    <property type="entry name" value="Cilia_flagella_integrity"/>
</dbReference>
<dbReference type="SUPFAM" id="SSF52058">
    <property type="entry name" value="L domain-like"/>
    <property type="match status" value="1"/>
</dbReference>
<evidence type="ECO:0000256" key="6">
    <source>
        <dbReference type="ARBA" id="ARBA00023273"/>
    </source>
</evidence>
<evidence type="ECO:0000313" key="11">
    <source>
        <dbReference type="Proteomes" id="UP000009168"/>
    </source>
</evidence>
<dbReference type="Pfam" id="PF01302">
    <property type="entry name" value="CAP_GLY"/>
    <property type="match status" value="1"/>
</dbReference>
<evidence type="ECO:0000256" key="2">
    <source>
        <dbReference type="ARBA" id="ARBA00022614"/>
    </source>
</evidence>
<dbReference type="SMART" id="SM01052">
    <property type="entry name" value="CAP_GLY"/>
    <property type="match status" value="1"/>
</dbReference>
<keyword evidence="3" id="KW-0677">Repeat</keyword>
<protein>
    <submittedName>
        <fullName evidence="10">CAP-gly domain protein</fullName>
    </submittedName>
</protein>
<keyword evidence="2" id="KW-0433">Leucine-rich repeat</keyword>
<keyword evidence="11" id="KW-1185">Reference proteome</keyword>
<dbReference type="SUPFAM" id="SSF74924">
    <property type="entry name" value="Cap-Gly domain"/>
    <property type="match status" value="1"/>
</dbReference>
<dbReference type="InterPro" id="IPR036859">
    <property type="entry name" value="CAP-Gly_dom_sf"/>
</dbReference>
<feature type="domain" description="CAP-Gly" evidence="9">
    <location>
        <begin position="86"/>
        <end position="131"/>
    </location>
</feature>
<dbReference type="OMA" id="NENSTFA"/>
<dbReference type="RefSeq" id="XP_001010129.1">
    <property type="nucleotide sequence ID" value="XM_001010129.1"/>
</dbReference>
<dbReference type="AlphaFoldDB" id="I7MHT9"/>
<evidence type="ECO:0000259" key="9">
    <source>
        <dbReference type="PROSITE" id="PS50245"/>
    </source>
</evidence>
<dbReference type="Gene3D" id="3.80.10.10">
    <property type="entry name" value="Ribonuclease Inhibitor"/>
    <property type="match status" value="2"/>
</dbReference>
<accession>I7MHT9</accession>
<dbReference type="PANTHER" id="PTHR45973">
    <property type="entry name" value="PROTEIN PHOSPHATASE 1 REGULATORY SUBUNIT SDS22-RELATED"/>
    <property type="match status" value="1"/>
</dbReference>
<dbReference type="HOGENOM" id="CLU_017716_5_0_1"/>
<feature type="domain" description="Ubiquitin-like" evidence="8">
    <location>
        <begin position="594"/>
        <end position="674"/>
    </location>
</feature>
<dbReference type="InterPro" id="IPR000938">
    <property type="entry name" value="CAP-Gly_domain"/>
</dbReference>
<dbReference type="InterPro" id="IPR032675">
    <property type="entry name" value="LRR_dom_sf"/>
</dbReference>
<dbReference type="SMART" id="SM00369">
    <property type="entry name" value="LRR_TYP"/>
    <property type="match status" value="4"/>
</dbReference>
<dbReference type="InterPro" id="IPR001611">
    <property type="entry name" value="Leu-rich_rpt"/>
</dbReference>
<keyword evidence="6" id="KW-0966">Cell projection</keyword>